<name>A0A1K1PVK9_RUMFL</name>
<evidence type="ECO:0000313" key="4">
    <source>
        <dbReference type="Proteomes" id="UP000183461"/>
    </source>
</evidence>
<dbReference type="RefSeq" id="WP_072301220.1">
    <property type="nucleotide sequence ID" value="NZ_FPIP01000011.1"/>
</dbReference>
<dbReference type="SUPFAM" id="SSF54523">
    <property type="entry name" value="Pili subunits"/>
    <property type="match status" value="1"/>
</dbReference>
<proteinExistence type="predicted"/>
<evidence type="ECO:0000313" key="3">
    <source>
        <dbReference type="EMBL" id="SFW51507.1"/>
    </source>
</evidence>
<reference evidence="3 4" key="1">
    <citation type="submission" date="2016-11" db="EMBL/GenBank/DDBJ databases">
        <authorList>
            <person name="Jaros S."/>
            <person name="Januszkiewicz K."/>
            <person name="Wedrychowicz H."/>
        </authorList>
    </citation>
    <scope>NUCLEOTIDE SEQUENCE [LARGE SCALE GENOMIC DNA]</scope>
    <source>
        <strain evidence="3 4">YL228</strain>
    </source>
</reference>
<feature type="compositionally biased region" description="Low complexity" evidence="1">
    <location>
        <begin position="40"/>
        <end position="58"/>
    </location>
</feature>
<organism evidence="3 4">
    <name type="scientific">Ruminococcus flavefaciens</name>
    <dbReference type="NCBI Taxonomy" id="1265"/>
    <lineage>
        <taxon>Bacteria</taxon>
        <taxon>Bacillati</taxon>
        <taxon>Bacillota</taxon>
        <taxon>Clostridia</taxon>
        <taxon>Eubacteriales</taxon>
        <taxon>Oscillospiraceae</taxon>
        <taxon>Ruminococcus</taxon>
    </lineage>
</organism>
<protein>
    <submittedName>
        <fullName evidence="3">Uncharacterized protein</fullName>
    </submittedName>
</protein>
<dbReference type="InterPro" id="IPR045584">
    <property type="entry name" value="Pilin-like"/>
</dbReference>
<dbReference type="AlphaFoldDB" id="A0A1K1PVK9"/>
<sequence length="273" mass="30703">MPYCTNCGRKLGDGEVCNCTATAQGAPVQQTPSPQPIPPQQGFGQQPYGGYPQNGQPYPNQPYPYQPNYQFAYDGQALPPPPKPSSKWILAIIIPFVIVTLVLMGIFLAIFVPSLSRYKEKSKQTSINNKASSIYRGANSSLVDLDSDDVDTKGDYIISSDSSKNIAVPYDVEKFYEKEKRYFDKVDELEYFIVIRDGHAVYSAAAESWNDKKTYIGTYPAEYTGSAVAYSPLKYSPKGEKEQIKKNDTLNGIYNDAVEKFRNDIKKRNYEEW</sequence>
<dbReference type="Proteomes" id="UP000183461">
    <property type="component" value="Unassembled WGS sequence"/>
</dbReference>
<gene>
    <name evidence="3" type="ORF">SAMN02910280_0163</name>
</gene>
<keyword evidence="2" id="KW-0472">Membrane</keyword>
<keyword evidence="2" id="KW-0812">Transmembrane</keyword>
<evidence type="ECO:0000256" key="1">
    <source>
        <dbReference type="SAM" id="MobiDB-lite"/>
    </source>
</evidence>
<evidence type="ECO:0000256" key="2">
    <source>
        <dbReference type="SAM" id="Phobius"/>
    </source>
</evidence>
<dbReference type="SUPFAM" id="SSF81995">
    <property type="entry name" value="beta-sandwich domain of Sec23/24"/>
    <property type="match status" value="1"/>
</dbReference>
<keyword evidence="2" id="KW-1133">Transmembrane helix</keyword>
<accession>A0A1K1PVK9</accession>
<dbReference type="EMBL" id="FPIP01000011">
    <property type="protein sequence ID" value="SFW51507.1"/>
    <property type="molecule type" value="Genomic_DNA"/>
</dbReference>
<feature type="transmembrane region" description="Helical" evidence="2">
    <location>
        <begin position="88"/>
        <end position="112"/>
    </location>
</feature>
<feature type="region of interest" description="Disordered" evidence="1">
    <location>
        <begin position="27"/>
        <end position="58"/>
    </location>
</feature>